<dbReference type="PRINTS" id="PR00344">
    <property type="entry name" value="BCTRLSENSOR"/>
</dbReference>
<dbReference type="InterPro" id="IPR005467">
    <property type="entry name" value="His_kinase_dom"/>
</dbReference>
<dbReference type="SMART" id="SM00387">
    <property type="entry name" value="HATPase_c"/>
    <property type="match status" value="1"/>
</dbReference>
<evidence type="ECO:0000313" key="7">
    <source>
        <dbReference type="EMBL" id="GFK95399.1"/>
    </source>
</evidence>
<dbReference type="CDD" id="cd00082">
    <property type="entry name" value="HisKA"/>
    <property type="match status" value="1"/>
</dbReference>
<evidence type="ECO:0000256" key="4">
    <source>
        <dbReference type="ARBA" id="ARBA00022679"/>
    </source>
</evidence>
<proteinExistence type="predicted"/>
<dbReference type="AlphaFoldDB" id="A0A6V8LZF7"/>
<dbReference type="SUPFAM" id="SSF55874">
    <property type="entry name" value="ATPase domain of HSP90 chaperone/DNA topoisomerase II/histidine kinase"/>
    <property type="match status" value="1"/>
</dbReference>
<comment type="caution">
    <text evidence="7">The sequence shown here is derived from an EMBL/GenBank/DDBJ whole genome shotgun (WGS) entry which is preliminary data.</text>
</comment>
<dbReference type="PANTHER" id="PTHR43047">
    <property type="entry name" value="TWO-COMPONENT HISTIDINE PROTEIN KINASE"/>
    <property type="match status" value="1"/>
</dbReference>
<dbReference type="SMART" id="SM00388">
    <property type="entry name" value="HisKA"/>
    <property type="match status" value="1"/>
</dbReference>
<comment type="catalytic activity">
    <reaction evidence="1">
        <text>ATP + protein L-histidine = ADP + protein N-phospho-L-histidine.</text>
        <dbReference type="EC" id="2.7.13.3"/>
    </reaction>
</comment>
<dbReference type="Gene3D" id="3.30.565.10">
    <property type="entry name" value="Histidine kinase-like ATPase, C-terminal domain"/>
    <property type="match status" value="1"/>
</dbReference>
<keyword evidence="4 7" id="KW-0808">Transferase</keyword>
<protein>
    <recommendedName>
        <fullName evidence="2">histidine kinase</fullName>
        <ecNumber evidence="2">2.7.13.3</ecNumber>
    </recommendedName>
</protein>
<evidence type="ECO:0000256" key="1">
    <source>
        <dbReference type="ARBA" id="ARBA00000085"/>
    </source>
</evidence>
<organism evidence="7 8">
    <name type="scientific">Fundidesulfovibrio magnetotacticus</name>
    <dbReference type="NCBI Taxonomy" id="2730080"/>
    <lineage>
        <taxon>Bacteria</taxon>
        <taxon>Pseudomonadati</taxon>
        <taxon>Thermodesulfobacteriota</taxon>
        <taxon>Desulfovibrionia</taxon>
        <taxon>Desulfovibrionales</taxon>
        <taxon>Desulfovibrionaceae</taxon>
        <taxon>Fundidesulfovibrio</taxon>
    </lineage>
</organism>
<evidence type="ECO:0000256" key="3">
    <source>
        <dbReference type="ARBA" id="ARBA00022553"/>
    </source>
</evidence>
<dbReference type="Proteomes" id="UP000494245">
    <property type="component" value="Unassembled WGS sequence"/>
</dbReference>
<gene>
    <name evidence="7" type="primary">luxQ_12</name>
    <name evidence="7" type="ORF">NNJEOMEG_03262</name>
</gene>
<dbReference type="Pfam" id="PF02518">
    <property type="entry name" value="HATPase_c"/>
    <property type="match status" value="1"/>
</dbReference>
<dbReference type="PANTHER" id="PTHR43047:SF72">
    <property type="entry name" value="OSMOSENSING HISTIDINE PROTEIN KINASE SLN1"/>
    <property type="match status" value="1"/>
</dbReference>
<dbReference type="PROSITE" id="PS50109">
    <property type="entry name" value="HIS_KIN"/>
    <property type="match status" value="1"/>
</dbReference>
<dbReference type="GO" id="GO:0009927">
    <property type="term" value="F:histidine phosphotransfer kinase activity"/>
    <property type="evidence" value="ECO:0007669"/>
    <property type="project" value="TreeGrafter"/>
</dbReference>
<dbReference type="RefSeq" id="WP_173086381.1">
    <property type="nucleotide sequence ID" value="NZ_BLTE01000017.1"/>
</dbReference>
<feature type="domain" description="Histidine kinase" evidence="6">
    <location>
        <begin position="145"/>
        <end position="366"/>
    </location>
</feature>
<dbReference type="EC" id="2.7.13.3" evidence="2"/>
<evidence type="ECO:0000256" key="5">
    <source>
        <dbReference type="ARBA" id="ARBA00022777"/>
    </source>
</evidence>
<name>A0A6V8LZF7_9BACT</name>
<dbReference type="EMBL" id="BLTE01000017">
    <property type="protein sequence ID" value="GFK95399.1"/>
    <property type="molecule type" value="Genomic_DNA"/>
</dbReference>
<dbReference type="GO" id="GO:0005886">
    <property type="term" value="C:plasma membrane"/>
    <property type="evidence" value="ECO:0007669"/>
    <property type="project" value="TreeGrafter"/>
</dbReference>
<keyword evidence="8" id="KW-1185">Reference proteome</keyword>
<dbReference type="InterPro" id="IPR036097">
    <property type="entry name" value="HisK_dim/P_sf"/>
</dbReference>
<dbReference type="Pfam" id="PF00512">
    <property type="entry name" value="HisKA"/>
    <property type="match status" value="1"/>
</dbReference>
<reference evidence="7 8" key="1">
    <citation type="submission" date="2020-04" db="EMBL/GenBank/DDBJ databases">
        <authorList>
            <consortium name="Desulfovibrio sp. FSS-1 genome sequencing consortium"/>
            <person name="Shimoshige H."/>
            <person name="Kobayashi H."/>
            <person name="Maekawa T."/>
        </authorList>
    </citation>
    <scope>NUCLEOTIDE SEQUENCE [LARGE SCALE GENOMIC DNA]</scope>
    <source>
        <strain evidence="7 8">SIID29052-01</strain>
    </source>
</reference>
<evidence type="ECO:0000259" key="6">
    <source>
        <dbReference type="PROSITE" id="PS50109"/>
    </source>
</evidence>
<accession>A0A6V8LZF7</accession>
<keyword evidence="5 7" id="KW-0418">Kinase</keyword>
<dbReference type="InterPro" id="IPR003594">
    <property type="entry name" value="HATPase_dom"/>
</dbReference>
<dbReference type="InterPro" id="IPR036890">
    <property type="entry name" value="HATPase_C_sf"/>
</dbReference>
<dbReference type="InterPro" id="IPR003661">
    <property type="entry name" value="HisK_dim/P_dom"/>
</dbReference>
<dbReference type="InterPro" id="IPR004358">
    <property type="entry name" value="Sig_transdc_His_kin-like_C"/>
</dbReference>
<evidence type="ECO:0000256" key="2">
    <source>
        <dbReference type="ARBA" id="ARBA00012438"/>
    </source>
</evidence>
<reference evidence="7 8" key="2">
    <citation type="submission" date="2020-05" db="EMBL/GenBank/DDBJ databases">
        <title>Draft genome sequence of Desulfovibrio sp. strainFSS-1.</title>
        <authorList>
            <person name="Shimoshige H."/>
            <person name="Kobayashi H."/>
            <person name="Maekawa T."/>
        </authorList>
    </citation>
    <scope>NUCLEOTIDE SEQUENCE [LARGE SCALE GENOMIC DNA]</scope>
    <source>
        <strain evidence="7 8">SIID29052-01</strain>
    </source>
</reference>
<dbReference type="SUPFAM" id="SSF47384">
    <property type="entry name" value="Homodimeric domain of signal transducing histidine kinase"/>
    <property type="match status" value="1"/>
</dbReference>
<dbReference type="Gene3D" id="1.10.287.130">
    <property type="match status" value="1"/>
</dbReference>
<sequence length="375" mass="39876">MPINTPAPPADAACRFLTEAAGEGGLSESSLAYLIDRPGQGPLAWLKPEFRWPDVISPEEWARFSQEANRGLHGKGRFVLTCALCGPDAGPVTACVSGRLVRDSQGKPSWVEGAVRLHREVDDSPEALARSELRAKELAKNIVAVVGHDIRSPLIGVIGMLQLLRKSGLDPRQEEYATAASEACERILEMAKNILDFARIDSGKDELRLAPADMPAVVDSVVALHREQARRASIALVVEVEPDFPRTVLTDEIKLRQILGNLVSNAVKFAPGGEVHVSLSHAPLGRGRVAALLEVTDTGPGFDIAKAGMLFDQFAQLCRDPSHGRHGAGLGLAIVKALADLFGGSVCASSQEGEGATFHVALPILVLSGDSCLMG</sequence>
<evidence type="ECO:0000313" key="8">
    <source>
        <dbReference type="Proteomes" id="UP000494245"/>
    </source>
</evidence>
<keyword evidence="3" id="KW-0597">Phosphoprotein</keyword>
<dbReference type="GO" id="GO:0000155">
    <property type="term" value="F:phosphorelay sensor kinase activity"/>
    <property type="evidence" value="ECO:0007669"/>
    <property type="project" value="InterPro"/>
</dbReference>